<sequence>MQHFLKEKLGRHNKSTRTRLSEENEASSHEEPISPSNVAPDPVFSEGLHVLRDFQVEREFPRTKVESVRPPRLKRFNCSPKNSVVAIHGLNGDPWRTWTENKVVWFSDLLPAQLPEFDFRISTFGYNSKLLFSSTVFKTRDFATQLLNSLHYKRRETATEDVPIVFICHSLGGIVFKKMVTIAHEREELYSNIKNSTKLVVFFGTPHGGSDAARVTRILRNIVNYCTLGSTRIDLLKNLEKDSAELTEIAEQFVQRATELKIISVYEGRPLFSSSSAIPIVVDKASALLNLSHEQVIAIDADHRSMCRFESADDPRYKPVLSAVATLIKDTIELEESNEIGACLDTLHFKQFEARGKQILDPHSETFAWIFQHDKYRGWEGDYSSSLLLVRGKPGSGKSTLAGYVRARQRLGIVVDFFYSARGGSIQNGHYWMLRSILYQLLSRIPGLWPAYRQHYEACHRTDSIGVDNERLELQTHSWTYGRLCSIFSSLSSVRGHDLDITVYIIIDALDESEVKGRQEMIQMLHQVCTQNSPGPITFKIFLTSQPEAKVEHILRSCHSLVLEEETESDIYAYVTSEIKRVAENVLQCDSNELQFLSSYLIKSANGVFLWVKLVLIELDNRAMEGFCSIAELEALMLSIPKDLKQLYERILHKICSKAPEAETNALIQECQTVLRWITYSPKPLHMSEMLEILAASSCDRQKISITELERWRVRNIDNLRRRLITLCGNLVEVKGPVIQFIHATVREYLLEQPVDVLSVDPDESLLEIASLCQVYVACFQESLRGLDQFQNRGISPEERLQATVNQISQFQLVRYIFEFGKEQLTILHEDMKRNVSSAMCTLKDTIAAAETALQPAVLESILEANTKTLDALLLNSDVVSTYFKFPCLDQRINPDLERPKSPQDCEYNTTLLHVAVLLKSKRRVEIIIHLALYGADTEQVDSFGQTPLQLAIQATANPHAHLLKLLEERSQKVPAILHLKEALTSKNTQEPQMALNSLLSIALSTGDEVLQRAIRVVLDNRTVVRKLLECKKFMAIDQPSDQSSISTHIPLELAIHLSTQSGDHGSSFAFGLGVGAGAGGIGLGEILEKFAGSVRGTDSLVNHLFQGIAVLDDGYREVVGALACLFAVIAVDTSFYDTIYGHQDLADDLKAGVKSVAMAWRDSTKRNCAMLAVVEVALLMATSRISGLGAGFDVLAVGGTAFARGFAFEVFRRHMETWCRFNSNLSIPRRQLSTSNNIWLSHVNPDVKEFCLERVLMLGAGFVTKPTLEILSKSGIEITVGKTLESAKKASEGVKLAKPISLDVTDEKALDAAVRQNDLVISLIPYTFRVIQSAIREKKDVVTTSYVSPQMLELDEACKQAGIVVMNEIGLDPGVDHLYAVKAISEAHAEGSKVLSFLSYCGGLPAPEVLLPLCLQTAWVTVDALEEFRQPTRVQVQLVRTLSFSVETLKLKFNEVVSRRAASFEECCQLLQVGPDYFRLRQGFDGGGQTVLHWLPSPNRDSTPYKERYNIPEARTIIRGTLRYQGFPEFIKVLVDIGFLNDEERSFLNEPISWKEATQKIIGSSSESEKDLIWGISSKTNFTSTEEKERLVAGLKWVGIFSDERIIPRGNPLDTLCATLEKKCQYSPTERDLVFLQHQFEIEKKDGTRETRTSTLCEYGVPGGYSAMAKLVGVPCAVAVKQVLSGQISEKGVLAPMNPKINDPLMRELKDVYGIYCTEKIIS</sequence>
<dbReference type="Gene3D" id="3.40.50.300">
    <property type="entry name" value="P-loop containing nucleotide triphosphate hydrolases"/>
    <property type="match status" value="1"/>
</dbReference>
<dbReference type="Proteomes" id="UP000566819">
    <property type="component" value="Unassembled WGS sequence"/>
</dbReference>
<feature type="domain" description="Saccharopine dehydrogenase NADP binding" evidence="6">
    <location>
        <begin position="1256"/>
        <end position="1367"/>
    </location>
</feature>
<dbReference type="Gene3D" id="1.10.1870.10">
    <property type="entry name" value="Domain 3, Saccharopine reductase"/>
    <property type="match status" value="1"/>
</dbReference>
<dbReference type="InterPro" id="IPR036291">
    <property type="entry name" value="NAD(P)-bd_dom_sf"/>
</dbReference>
<evidence type="ECO:0000256" key="4">
    <source>
        <dbReference type="ARBA" id="ARBA00023154"/>
    </source>
</evidence>
<proteinExistence type="predicted"/>
<evidence type="ECO:0000259" key="7">
    <source>
        <dbReference type="Pfam" id="PF16653"/>
    </source>
</evidence>
<evidence type="ECO:0000256" key="2">
    <source>
        <dbReference type="ARBA" id="ARBA00022857"/>
    </source>
</evidence>
<dbReference type="OrthoDB" id="7464126at2759"/>
<keyword evidence="3" id="KW-0560">Oxidoreductase</keyword>
<evidence type="ECO:0000256" key="3">
    <source>
        <dbReference type="ARBA" id="ARBA00023002"/>
    </source>
</evidence>
<dbReference type="PANTHER" id="PTHR11133:SF22">
    <property type="entry name" value="ALPHA-AMINOADIPIC SEMIALDEHYDE SYNTHASE, MITOCHONDRIAL"/>
    <property type="match status" value="1"/>
</dbReference>
<dbReference type="Gene3D" id="3.40.50.1820">
    <property type="entry name" value="alpha/beta hydrolase"/>
    <property type="match status" value="1"/>
</dbReference>
<dbReference type="SUPFAM" id="SSF53474">
    <property type="entry name" value="alpha/beta-Hydrolases"/>
    <property type="match status" value="1"/>
</dbReference>
<dbReference type="InterPro" id="IPR036770">
    <property type="entry name" value="Ankyrin_rpt-contain_sf"/>
</dbReference>
<keyword evidence="2" id="KW-0521">NADP</keyword>
<accession>A0A8H4RRJ9</accession>
<dbReference type="InterPro" id="IPR027417">
    <property type="entry name" value="P-loop_NTPase"/>
</dbReference>
<dbReference type="Gene3D" id="1.25.40.20">
    <property type="entry name" value="Ankyrin repeat-containing domain"/>
    <property type="match status" value="1"/>
</dbReference>
<dbReference type="GO" id="GO:0004753">
    <property type="term" value="F:saccharopine dehydrogenase activity"/>
    <property type="evidence" value="ECO:0007669"/>
    <property type="project" value="TreeGrafter"/>
</dbReference>
<dbReference type="EMBL" id="JAAMPI010000161">
    <property type="protein sequence ID" value="KAF4634760.1"/>
    <property type="molecule type" value="Genomic_DNA"/>
</dbReference>
<dbReference type="FunFam" id="3.40.50.720:FF:000072">
    <property type="entry name" value="Saccharopine dehydrogenase [NADP(+), L-glutamate-forming]"/>
    <property type="match status" value="1"/>
</dbReference>
<evidence type="ECO:0008006" key="11">
    <source>
        <dbReference type="Google" id="ProtNLM"/>
    </source>
</evidence>
<dbReference type="InterPro" id="IPR032095">
    <property type="entry name" value="Sacchrp_dh-like_C"/>
</dbReference>
<feature type="domain" description="Saccharopine dehydrogenase-like C-terminal" evidence="7">
    <location>
        <begin position="1371"/>
        <end position="1716"/>
    </location>
</feature>
<dbReference type="InterPro" id="IPR005097">
    <property type="entry name" value="Sacchrp_dh_NADP-bd"/>
</dbReference>
<evidence type="ECO:0000259" key="8">
    <source>
        <dbReference type="Pfam" id="PF24883"/>
    </source>
</evidence>
<name>A0A8H4RRJ9_9HELO</name>
<feature type="region of interest" description="Disordered" evidence="5">
    <location>
        <begin position="1"/>
        <end position="40"/>
    </location>
</feature>
<dbReference type="SUPFAM" id="SSF52540">
    <property type="entry name" value="P-loop containing nucleoside triphosphate hydrolases"/>
    <property type="match status" value="1"/>
</dbReference>
<feature type="compositionally biased region" description="Basic and acidic residues" evidence="5">
    <location>
        <begin position="19"/>
        <end position="32"/>
    </location>
</feature>
<organism evidence="9 10">
    <name type="scientific">Cudoniella acicularis</name>
    <dbReference type="NCBI Taxonomy" id="354080"/>
    <lineage>
        <taxon>Eukaryota</taxon>
        <taxon>Fungi</taxon>
        <taxon>Dikarya</taxon>
        <taxon>Ascomycota</taxon>
        <taxon>Pezizomycotina</taxon>
        <taxon>Leotiomycetes</taxon>
        <taxon>Helotiales</taxon>
        <taxon>Tricladiaceae</taxon>
        <taxon>Cudoniella</taxon>
    </lineage>
</organism>
<evidence type="ECO:0000313" key="10">
    <source>
        <dbReference type="Proteomes" id="UP000566819"/>
    </source>
</evidence>
<dbReference type="Gene3D" id="1.20.120.1780">
    <property type="entry name" value="UbiA prenyltransferase"/>
    <property type="match status" value="1"/>
</dbReference>
<dbReference type="Pfam" id="PF24883">
    <property type="entry name" value="NPHP3_N"/>
    <property type="match status" value="1"/>
</dbReference>
<comment type="caution">
    <text evidence="9">The sequence shown here is derived from an EMBL/GenBank/DDBJ whole genome shotgun (WGS) entry which is preliminary data.</text>
</comment>
<feature type="domain" description="Nephrocystin 3-like N-terminal" evidence="8">
    <location>
        <begin position="366"/>
        <end position="545"/>
    </location>
</feature>
<dbReference type="SUPFAM" id="SSF48403">
    <property type="entry name" value="Ankyrin repeat"/>
    <property type="match status" value="1"/>
</dbReference>
<dbReference type="SUPFAM" id="SSF55347">
    <property type="entry name" value="Glyceraldehyde-3-phosphate dehydrogenase-like, C-terminal domain"/>
    <property type="match status" value="1"/>
</dbReference>
<dbReference type="InterPro" id="IPR029058">
    <property type="entry name" value="AB_hydrolase_fold"/>
</dbReference>
<dbReference type="InterPro" id="IPR051168">
    <property type="entry name" value="AASS"/>
</dbReference>
<evidence type="ECO:0000256" key="1">
    <source>
        <dbReference type="ARBA" id="ARBA00022737"/>
    </source>
</evidence>
<dbReference type="SUPFAM" id="SSF51735">
    <property type="entry name" value="NAD(P)-binding Rossmann-fold domains"/>
    <property type="match status" value="1"/>
</dbReference>
<feature type="compositionally biased region" description="Basic and acidic residues" evidence="5">
    <location>
        <begin position="1"/>
        <end position="10"/>
    </location>
</feature>
<dbReference type="FunFam" id="1.10.1870.10:FF:000002">
    <property type="entry name" value="Saccharopine dehydrogenase Lys9"/>
    <property type="match status" value="1"/>
</dbReference>
<dbReference type="Pfam" id="PF03435">
    <property type="entry name" value="Sacchrp_dh_NADP"/>
    <property type="match status" value="1"/>
</dbReference>
<keyword evidence="10" id="KW-1185">Reference proteome</keyword>
<keyword evidence="4" id="KW-0457">Lysine biosynthesis</keyword>
<protein>
    <recommendedName>
        <fullName evidence="11">Saccharopine dehydrogenase</fullName>
    </recommendedName>
</protein>
<gene>
    <name evidence="9" type="ORF">G7Y89_g3349</name>
</gene>
<dbReference type="InterPro" id="IPR056884">
    <property type="entry name" value="NPHP3-like_N"/>
</dbReference>
<evidence type="ECO:0000313" key="9">
    <source>
        <dbReference type="EMBL" id="KAF4634760.1"/>
    </source>
</evidence>
<reference evidence="9 10" key="1">
    <citation type="submission" date="2020-03" db="EMBL/GenBank/DDBJ databases">
        <title>Draft Genome Sequence of Cudoniella acicularis.</title>
        <authorList>
            <person name="Buettner E."/>
            <person name="Kellner H."/>
        </authorList>
    </citation>
    <scope>NUCLEOTIDE SEQUENCE [LARGE SCALE GENOMIC DNA]</scope>
    <source>
        <strain evidence="9 10">DSM 108380</strain>
    </source>
</reference>
<keyword evidence="4" id="KW-0028">Amino-acid biosynthesis</keyword>
<dbReference type="GO" id="GO:0019878">
    <property type="term" value="P:lysine biosynthetic process via aminoadipic acid"/>
    <property type="evidence" value="ECO:0007669"/>
    <property type="project" value="TreeGrafter"/>
</dbReference>
<evidence type="ECO:0000259" key="6">
    <source>
        <dbReference type="Pfam" id="PF03435"/>
    </source>
</evidence>
<evidence type="ECO:0000256" key="5">
    <source>
        <dbReference type="SAM" id="MobiDB-lite"/>
    </source>
</evidence>
<dbReference type="PANTHER" id="PTHR11133">
    <property type="entry name" value="SACCHAROPINE DEHYDROGENASE"/>
    <property type="match status" value="1"/>
</dbReference>
<dbReference type="Pfam" id="PF16653">
    <property type="entry name" value="Sacchrp_dh_C"/>
    <property type="match status" value="1"/>
</dbReference>
<dbReference type="Gene3D" id="3.40.50.720">
    <property type="entry name" value="NAD(P)-binding Rossmann-like Domain"/>
    <property type="match status" value="2"/>
</dbReference>
<keyword evidence="1" id="KW-0677">Repeat</keyword>
<dbReference type="GO" id="GO:0005737">
    <property type="term" value="C:cytoplasm"/>
    <property type="evidence" value="ECO:0007669"/>
    <property type="project" value="TreeGrafter"/>
</dbReference>